<dbReference type="KEGG" id="taa:NMY3_03108"/>
<gene>
    <name evidence="1" type="ORF">NMY3_03108</name>
</gene>
<evidence type="ECO:0000313" key="2">
    <source>
        <dbReference type="Proteomes" id="UP000058925"/>
    </source>
</evidence>
<evidence type="ECO:0008006" key="3">
    <source>
        <dbReference type="Google" id="ProtNLM"/>
    </source>
</evidence>
<dbReference type="AlphaFoldDB" id="A0A654M0D5"/>
<keyword evidence="2" id="KW-1185">Reference proteome</keyword>
<evidence type="ECO:0000313" key="1">
    <source>
        <dbReference type="EMBL" id="ALI37294.1"/>
    </source>
</evidence>
<name>A0A654M0D5_9ARCH</name>
<protein>
    <recommendedName>
        <fullName evidence="3">MYM-type domain-containing protein</fullName>
    </recommendedName>
</protein>
<dbReference type="Proteomes" id="UP000058925">
    <property type="component" value="Chromosome"/>
</dbReference>
<sequence length="63" mass="7178">MDSSVNNLRGDEDVDERTIHCALCGREIKHNQAWPHVDGDSNLGVKKIDYFCSEEHKAEFFGL</sequence>
<dbReference type="EMBL" id="CP012850">
    <property type="protein sequence ID" value="ALI37294.1"/>
    <property type="molecule type" value="Genomic_DNA"/>
</dbReference>
<accession>A0A654M0D5</accession>
<proteinExistence type="predicted"/>
<reference evidence="2" key="1">
    <citation type="submission" date="2015-10" db="EMBL/GenBank/DDBJ databases">
        <title>Niche specialization of a soil ammonia-oxidizing archaeon, Candidatus Nitrosocosmicus oleophilus.</title>
        <authorList>
            <person name="Jung M.-Y."/>
            <person name="Rhee S.-K."/>
        </authorList>
    </citation>
    <scope>NUCLEOTIDE SEQUENCE [LARGE SCALE GENOMIC DNA]</scope>
    <source>
        <strain evidence="2">MY3</strain>
    </source>
</reference>
<organism evidence="1 2">
    <name type="scientific">Candidatus Nitrosocosmicus oleophilus</name>
    <dbReference type="NCBI Taxonomy" id="1353260"/>
    <lineage>
        <taxon>Archaea</taxon>
        <taxon>Nitrososphaerota</taxon>
        <taxon>Nitrososphaeria</taxon>
        <taxon>Nitrososphaerales</taxon>
        <taxon>Nitrososphaeraceae</taxon>
        <taxon>Candidatus Nitrosocosmicus</taxon>
    </lineage>
</organism>